<feature type="transmembrane region" description="Helical" evidence="8">
    <location>
        <begin position="65"/>
        <end position="86"/>
    </location>
</feature>
<dbReference type="SUPFAM" id="SSF103473">
    <property type="entry name" value="MFS general substrate transporter"/>
    <property type="match status" value="1"/>
</dbReference>
<evidence type="ECO:0000256" key="7">
    <source>
        <dbReference type="ARBA" id="ARBA00023136"/>
    </source>
</evidence>
<dbReference type="InterPro" id="IPR020846">
    <property type="entry name" value="MFS_dom"/>
</dbReference>
<comment type="subcellular location">
    <subcellularLocation>
        <location evidence="1">Cell membrane</location>
        <topology evidence="1">Multi-pass membrane protein</topology>
    </subcellularLocation>
</comment>
<dbReference type="InterPro" id="IPR011701">
    <property type="entry name" value="MFS"/>
</dbReference>
<dbReference type="NCBIfam" id="TIGR00711">
    <property type="entry name" value="efflux_EmrB"/>
    <property type="match status" value="1"/>
</dbReference>
<keyword evidence="11" id="KW-1185">Reference proteome</keyword>
<dbReference type="Gene3D" id="1.20.1250.20">
    <property type="entry name" value="MFS general substrate transporter like domains"/>
    <property type="match status" value="1"/>
</dbReference>
<sequence length="534" mass="56356">MADTPSTPHSGAPGAGHGERASAADWIAVAAGALGALMATLDISITNSALPQIQGEIGATGTEGTWISTGYLMSEIVMIPLAAWLTRVFGLRNFLLANATLFILFSMMCGFSHSLPVMIIGRIGQGFTGGAMIPTAQTIIRTRLPRSQMPIGMTVFGLIVLLGPLLGPVVGGWLAENISWSWCFFINLPVSVALIALLIAGLPADKPHWHDFINADWIGIVGLSIGLSSLTVVLEEGQRKQWFESSEIVWLSVITALGFVLIGISQFVAKKPIMRLSLLRNLRYASVIVIVFAVGAGLYCVAYLVPQFLSLIAGYNAEQSGAVMLLSGVPAFLMMPLLPRLLGKFDFRVLVIAGLLCFAGSCLLDIGLTAQSVGHDFVWSQLLRGAGQMLAMMPLNQASMAAVSREESGDAAGLYNMARNLGGSVGLAIIGTIIDRRNTFHDAAIRESLSANSVLGQERIAANTASGFAQTGDMAYAKLRALGQLAAQIQQQAAVITFSETFYVLAIALVACIPLALLLKTPVSQAGGAQSSGH</sequence>
<feature type="transmembrane region" description="Helical" evidence="8">
    <location>
        <begin position="281"/>
        <end position="305"/>
    </location>
</feature>
<dbReference type="InterPro" id="IPR004638">
    <property type="entry name" value="EmrB-like"/>
</dbReference>
<feature type="domain" description="Major facilitator superfamily (MFS) profile" evidence="9">
    <location>
        <begin position="28"/>
        <end position="524"/>
    </location>
</feature>
<proteinExistence type="inferred from homology"/>
<organism evidence="10 11">
    <name type="scientific">Trinickia terrae</name>
    <dbReference type="NCBI Taxonomy" id="2571161"/>
    <lineage>
        <taxon>Bacteria</taxon>
        <taxon>Pseudomonadati</taxon>
        <taxon>Pseudomonadota</taxon>
        <taxon>Betaproteobacteria</taxon>
        <taxon>Burkholderiales</taxon>
        <taxon>Burkholderiaceae</taxon>
        <taxon>Trinickia</taxon>
    </lineage>
</organism>
<dbReference type="EMBL" id="SWJE01000009">
    <property type="protein sequence ID" value="TKC87324.1"/>
    <property type="molecule type" value="Genomic_DNA"/>
</dbReference>
<dbReference type="CDD" id="cd17503">
    <property type="entry name" value="MFS_LmrB_MDR_like"/>
    <property type="match status" value="1"/>
</dbReference>
<dbReference type="GO" id="GO:0005886">
    <property type="term" value="C:plasma membrane"/>
    <property type="evidence" value="ECO:0007669"/>
    <property type="project" value="UniProtKB-SubCell"/>
</dbReference>
<keyword evidence="4" id="KW-1003">Cell membrane</keyword>
<dbReference type="PANTHER" id="PTHR42718">
    <property type="entry name" value="MAJOR FACILITATOR SUPERFAMILY MULTIDRUG TRANSPORTER MFSC"/>
    <property type="match status" value="1"/>
</dbReference>
<feature type="transmembrane region" description="Helical" evidence="8">
    <location>
        <begin position="350"/>
        <end position="370"/>
    </location>
</feature>
<dbReference type="Proteomes" id="UP000305539">
    <property type="component" value="Unassembled WGS sequence"/>
</dbReference>
<dbReference type="Gene3D" id="1.20.1720.10">
    <property type="entry name" value="Multidrug resistance protein D"/>
    <property type="match status" value="1"/>
</dbReference>
<gene>
    <name evidence="10" type="ORF">FAZ69_18530</name>
</gene>
<evidence type="ECO:0000256" key="2">
    <source>
        <dbReference type="ARBA" id="ARBA00008537"/>
    </source>
</evidence>
<reference evidence="10 11" key="1">
    <citation type="submission" date="2019-04" db="EMBL/GenBank/DDBJ databases">
        <title>Trinickia sp. 7GSK02, isolated from subtropical forest soil.</title>
        <authorList>
            <person name="Gao Z.-H."/>
            <person name="Qiu L.-H."/>
        </authorList>
    </citation>
    <scope>NUCLEOTIDE SEQUENCE [LARGE SCALE GENOMIC DNA]</scope>
    <source>
        <strain evidence="10 11">7GSK02</strain>
    </source>
</reference>
<comment type="similarity">
    <text evidence="2">Belongs to the major facilitator superfamily. EmrB family.</text>
</comment>
<dbReference type="PROSITE" id="PS50850">
    <property type="entry name" value="MFS"/>
    <property type="match status" value="1"/>
</dbReference>
<keyword evidence="6 8" id="KW-1133">Transmembrane helix</keyword>
<protein>
    <submittedName>
        <fullName evidence="10">Multidrug efflux MFS transporter</fullName>
    </submittedName>
</protein>
<evidence type="ECO:0000313" key="10">
    <source>
        <dbReference type="EMBL" id="TKC87324.1"/>
    </source>
</evidence>
<evidence type="ECO:0000259" key="9">
    <source>
        <dbReference type="PROSITE" id="PS50850"/>
    </source>
</evidence>
<dbReference type="OrthoDB" id="9807274at2"/>
<feature type="transmembrane region" description="Helical" evidence="8">
    <location>
        <begin position="151"/>
        <end position="173"/>
    </location>
</feature>
<feature type="transmembrane region" description="Helical" evidence="8">
    <location>
        <begin position="179"/>
        <end position="200"/>
    </location>
</feature>
<dbReference type="Pfam" id="PF07690">
    <property type="entry name" value="MFS_1"/>
    <property type="match status" value="1"/>
</dbReference>
<feature type="transmembrane region" description="Helical" evidence="8">
    <location>
        <begin position="93"/>
        <end position="113"/>
    </location>
</feature>
<dbReference type="PANTHER" id="PTHR42718:SF9">
    <property type="entry name" value="MAJOR FACILITATOR SUPERFAMILY MULTIDRUG TRANSPORTER MFSC"/>
    <property type="match status" value="1"/>
</dbReference>
<keyword evidence="7 8" id="KW-0472">Membrane</keyword>
<evidence type="ECO:0000256" key="1">
    <source>
        <dbReference type="ARBA" id="ARBA00004651"/>
    </source>
</evidence>
<dbReference type="InterPro" id="IPR036259">
    <property type="entry name" value="MFS_trans_sf"/>
</dbReference>
<evidence type="ECO:0000256" key="5">
    <source>
        <dbReference type="ARBA" id="ARBA00022692"/>
    </source>
</evidence>
<feature type="transmembrane region" description="Helical" evidence="8">
    <location>
        <begin position="501"/>
        <end position="519"/>
    </location>
</feature>
<evidence type="ECO:0000256" key="6">
    <source>
        <dbReference type="ARBA" id="ARBA00022989"/>
    </source>
</evidence>
<dbReference type="RefSeq" id="WP_136896533.1">
    <property type="nucleotide sequence ID" value="NZ_SWJE01000009.1"/>
</dbReference>
<keyword evidence="5 8" id="KW-0812">Transmembrane</keyword>
<dbReference type="AlphaFoldDB" id="A0A4U1I2A7"/>
<evidence type="ECO:0000256" key="4">
    <source>
        <dbReference type="ARBA" id="ARBA00022475"/>
    </source>
</evidence>
<keyword evidence="3" id="KW-0813">Transport</keyword>
<name>A0A4U1I2A7_9BURK</name>
<evidence type="ECO:0000256" key="8">
    <source>
        <dbReference type="SAM" id="Phobius"/>
    </source>
</evidence>
<feature type="transmembrane region" description="Helical" evidence="8">
    <location>
        <begin position="248"/>
        <end position="269"/>
    </location>
</feature>
<comment type="caution">
    <text evidence="10">The sequence shown here is derived from an EMBL/GenBank/DDBJ whole genome shotgun (WGS) entry which is preliminary data.</text>
</comment>
<dbReference type="GO" id="GO:0022857">
    <property type="term" value="F:transmembrane transporter activity"/>
    <property type="evidence" value="ECO:0007669"/>
    <property type="project" value="InterPro"/>
</dbReference>
<accession>A0A4U1I2A7</accession>
<feature type="transmembrane region" description="Helical" evidence="8">
    <location>
        <begin position="320"/>
        <end position="338"/>
    </location>
</feature>
<feature type="transmembrane region" description="Helical" evidence="8">
    <location>
        <begin position="212"/>
        <end position="233"/>
    </location>
</feature>
<evidence type="ECO:0000256" key="3">
    <source>
        <dbReference type="ARBA" id="ARBA00022448"/>
    </source>
</evidence>
<evidence type="ECO:0000313" key="11">
    <source>
        <dbReference type="Proteomes" id="UP000305539"/>
    </source>
</evidence>